<keyword evidence="2" id="KW-0614">Plasmid</keyword>
<organism evidence="2 3">
    <name type="scientific">Enterococcus gallinarum</name>
    <dbReference type="NCBI Taxonomy" id="1353"/>
    <lineage>
        <taxon>Bacteria</taxon>
        <taxon>Bacillati</taxon>
        <taxon>Bacillota</taxon>
        <taxon>Bacilli</taxon>
        <taxon>Lactobacillales</taxon>
        <taxon>Enterococcaceae</taxon>
        <taxon>Enterococcus</taxon>
    </lineage>
</organism>
<keyword evidence="1" id="KW-0175">Coiled coil</keyword>
<protein>
    <submittedName>
        <fullName evidence="2">Uncharacterized protein</fullName>
    </submittedName>
</protein>
<proteinExistence type="predicted"/>
<name>A0AAE7MTD0_ENTGA</name>
<evidence type="ECO:0000313" key="2">
    <source>
        <dbReference type="EMBL" id="QOG29288.1"/>
    </source>
</evidence>
<evidence type="ECO:0000256" key="1">
    <source>
        <dbReference type="SAM" id="Coils"/>
    </source>
</evidence>
<accession>A0AAE7MTD0</accession>
<dbReference type="RefSeq" id="WP_192189584.1">
    <property type="nucleotide sequence ID" value="NZ_CP050486.1"/>
</dbReference>
<feature type="coiled-coil region" evidence="1">
    <location>
        <begin position="64"/>
        <end position="95"/>
    </location>
</feature>
<dbReference type="EMBL" id="CP050486">
    <property type="protein sequence ID" value="QOG29288.1"/>
    <property type="molecule type" value="Genomic_DNA"/>
</dbReference>
<dbReference type="AlphaFoldDB" id="A0AAE7MTD0"/>
<sequence>MIKDKRKTKENSKNQEQFINWIKEYFAEAPIKISNDKTRLYISHNEYPISLEDTSIIEKFTNKNKGIEFTREQAIKEAERLRNELAVEVKNYKTLGISVAQKLIKEHIVKTFGLENITDIKFIGDYVVSFEHSNYPIQPLDFTGDINAMYIYCKKPLEELDVLDLEDCIDYLDKYDLIVREILKNIVEPKLTAIEDTKYAINYGYDIVEVKSYKTVEVIVDLENSDLTIKDRIDCLIESVDTAISYVLENSEEKEMSVETKKSVENEIVDYILDYLDITKEYLNKEFADLTFTFTSDYEITDNYTDNYIDLKETVTKSLEENEQIKYYLSEEEYFNREYMLNLMFEMADNYLNKKASKNLENTDFELRFKNGAEFCLTYKGFKVKDFEEHIYNNNLAELIEFGEQFIFDCVEHTKDLKSIEADFKGYQEDIKDMLVDMESDIQLKYPDFKINGLNIYTNSSLDSDFDFNIAFNDYSIAIDSSYPLFTHAGLDLDFITPEENVFYAKLPYVNRFDYEAFLEIVEEKLNKVKEEILEDLSK</sequence>
<reference evidence="2 3" key="1">
    <citation type="submission" date="2020-03" db="EMBL/GenBank/DDBJ databases">
        <title>Characterization of ganglioside-mimicking enterococci.</title>
        <authorList>
            <person name="Patry R.T."/>
            <person name="Nothaft H."/>
            <person name="Bridger R."/>
            <person name="Shajahan A."/>
            <person name="Huynh S."/>
            <person name="Sanchez S."/>
            <person name="Azadi P."/>
            <person name="Cooper K."/>
            <person name="Miller W.G."/>
            <person name="Parker C.T."/>
            <person name="Wells L."/>
            <person name="Szymanski C.M."/>
        </authorList>
    </citation>
    <scope>NUCLEOTIDE SEQUENCE [LARGE SCALE GENOMIC DNA]</scope>
    <source>
        <strain evidence="2 3">EGM181</strain>
        <plasmid evidence="2 3">pEGM181-2</plasmid>
    </source>
</reference>
<geneLocation type="plasmid" evidence="2 3">
    <name>pEGM181-2</name>
</geneLocation>
<gene>
    <name evidence="2" type="ORF">EGM181_18430</name>
</gene>
<evidence type="ECO:0000313" key="3">
    <source>
        <dbReference type="Proteomes" id="UP000516696"/>
    </source>
</evidence>
<dbReference type="Proteomes" id="UP000516696">
    <property type="component" value="Plasmid pEGM181-2"/>
</dbReference>